<dbReference type="Pfam" id="PF08700">
    <property type="entry name" value="VPS51_Exo84_N"/>
    <property type="match status" value="1"/>
</dbReference>
<comment type="subcellular location">
    <subcellularLocation>
        <location evidence="1">Golgi apparatus membrane</location>
        <topology evidence="1">Peripheral membrane protein</topology>
    </subcellularLocation>
</comment>
<evidence type="ECO:0000256" key="2">
    <source>
        <dbReference type="ARBA" id="ARBA00006653"/>
    </source>
</evidence>
<keyword evidence="4" id="KW-0813">Transport</keyword>
<reference evidence="10 11" key="1">
    <citation type="submission" date="2024-05" db="EMBL/GenBank/DDBJ databases">
        <title>A draft genome resource for the thread blight pathogen Marasmius tenuissimus strain MS-2.</title>
        <authorList>
            <person name="Yulfo-Soto G.E."/>
            <person name="Baruah I.K."/>
            <person name="Amoako-Attah I."/>
            <person name="Bukari Y."/>
            <person name="Meinhardt L.W."/>
            <person name="Bailey B.A."/>
            <person name="Cohen S.P."/>
        </authorList>
    </citation>
    <scope>NUCLEOTIDE SEQUENCE [LARGE SCALE GENOMIC DNA]</scope>
    <source>
        <strain evidence="10 11">MS-2</strain>
    </source>
</reference>
<evidence type="ECO:0000313" key="10">
    <source>
        <dbReference type="EMBL" id="KAL0068677.1"/>
    </source>
</evidence>
<evidence type="ECO:0000256" key="9">
    <source>
        <dbReference type="SAM" id="MobiDB-lite"/>
    </source>
</evidence>
<dbReference type="EMBL" id="JBBXMP010000017">
    <property type="protein sequence ID" value="KAL0068677.1"/>
    <property type="molecule type" value="Genomic_DNA"/>
</dbReference>
<evidence type="ECO:0000256" key="5">
    <source>
        <dbReference type="ARBA" id="ARBA00022927"/>
    </source>
</evidence>
<feature type="coiled-coil region" evidence="8">
    <location>
        <begin position="54"/>
        <end position="81"/>
    </location>
</feature>
<evidence type="ECO:0000256" key="1">
    <source>
        <dbReference type="ARBA" id="ARBA00004395"/>
    </source>
</evidence>
<proteinExistence type="inferred from homology"/>
<sequence length="874" mass="97194">MFASTSSQSVSQSKSGSSIHSAETLLSPRQRNGSISLQPAAGIDPDDLFTKHTVAEVKAIQRNLRNDADAKQEELRQMVGERYRDLLQASTSIISIAQSSKHVIDALEETRTAIVAQEKPSLHSKPTSSRGTDDSHLSALQVLSAHVKLLLDVPEHLWRLMEKKKYLTAAWLYLLSRVVHRALIRDDEQEEETWISQGIDVLDQFPLVQRQWEHVSSFRQQIIVRAKQSLQEFTASVEDTCATLLTLHLLESQPLTEALGLLFDRRSKALEVVLSATTSPNRLPSPTISRRHRRSVSLADKTAAGGRTLREVKESIVAALDCICRTVKTVHEILGDRGAEESLIRQVLGHIQNDDVAVSTSPDLKLSTQELLMSLPSSAHFLLLPQNLRSYKPYVDLDSSSTRVKLDVLKRKVEDWFEKATKALRSAVEKWLLEIQSVKNVWAIRIHARTWLQSSDIDGQRTTRLGSIIDDVCRQRIINLWSETLENAGKEFEERLSSVLSSFGHDKKIAVDASPIRLLFQSPPLPTSSVGGGTLDMSFQKYRSTLSKQLLGRTPLLDDMLGDIEASAQTIHHDLHHVLGKDDLTSGAIIQELLKTYRPMSEALCTNLSNILHAEAEQRSIDSQSDLDAMVFVGDLADELATSSTFITHISGDGDIASGFRARWTQIRETTVERWREFTVSANVTRYKSSLRLGFEDKTCVSPSPNLLECLLSLANSITNLGVSRDITRHLHLVERTICLFISRILAEDTRYDGLQGLHDLMLLKKLAELFDPQSSWSDIQVLTEKWMTDIKGEILPDVAVPSDIELAARISEYLARTQILFAAVLPRPSALSGLPGVSSSAFLPLGTPSLGRDIPAALDLAESPSRFGLLLVN</sequence>
<comment type="similarity">
    <text evidence="2">Belongs to the COG1 family.</text>
</comment>
<feature type="region of interest" description="Disordered" evidence="9">
    <location>
        <begin position="1"/>
        <end position="42"/>
    </location>
</feature>
<gene>
    <name evidence="10" type="ORF">AAF712_004393</name>
</gene>
<protein>
    <recommendedName>
        <fullName evidence="3">Conserved oligomeric Golgi complex subunit 1</fullName>
    </recommendedName>
</protein>
<comment type="caution">
    <text evidence="10">The sequence shown here is derived from an EMBL/GenBank/DDBJ whole genome shotgun (WGS) entry which is preliminary data.</text>
</comment>
<dbReference type="PANTHER" id="PTHR31658:SF0">
    <property type="entry name" value="CONSERVED OLIGOMERIC GOLGI COMPLEX SUBUNIT 1"/>
    <property type="match status" value="1"/>
</dbReference>
<organism evidence="10 11">
    <name type="scientific">Marasmius tenuissimus</name>
    <dbReference type="NCBI Taxonomy" id="585030"/>
    <lineage>
        <taxon>Eukaryota</taxon>
        <taxon>Fungi</taxon>
        <taxon>Dikarya</taxon>
        <taxon>Basidiomycota</taxon>
        <taxon>Agaricomycotina</taxon>
        <taxon>Agaricomycetes</taxon>
        <taxon>Agaricomycetidae</taxon>
        <taxon>Agaricales</taxon>
        <taxon>Marasmiineae</taxon>
        <taxon>Marasmiaceae</taxon>
        <taxon>Marasmius</taxon>
    </lineage>
</organism>
<feature type="compositionally biased region" description="Polar residues" evidence="9">
    <location>
        <begin position="27"/>
        <end position="37"/>
    </location>
</feature>
<dbReference type="InterPro" id="IPR033370">
    <property type="entry name" value="COG1"/>
</dbReference>
<evidence type="ECO:0000256" key="8">
    <source>
        <dbReference type="SAM" id="Coils"/>
    </source>
</evidence>
<keyword evidence="6" id="KW-0333">Golgi apparatus</keyword>
<keyword evidence="11" id="KW-1185">Reference proteome</keyword>
<evidence type="ECO:0000256" key="7">
    <source>
        <dbReference type="ARBA" id="ARBA00023136"/>
    </source>
</evidence>
<keyword evidence="8" id="KW-0175">Coiled coil</keyword>
<keyword evidence="7" id="KW-0472">Membrane</keyword>
<feature type="compositionally biased region" description="Low complexity" evidence="9">
    <location>
        <begin position="1"/>
        <end position="21"/>
    </location>
</feature>
<evidence type="ECO:0000313" key="11">
    <source>
        <dbReference type="Proteomes" id="UP001437256"/>
    </source>
</evidence>
<accession>A0ABR3A5J8</accession>
<keyword evidence="5" id="KW-0653">Protein transport</keyword>
<dbReference type="PANTHER" id="PTHR31658">
    <property type="entry name" value="CONSERVED OLIGOMERIC GOLGI COMPLEX SUBUNIT 1"/>
    <property type="match status" value="1"/>
</dbReference>
<evidence type="ECO:0000256" key="6">
    <source>
        <dbReference type="ARBA" id="ARBA00023034"/>
    </source>
</evidence>
<evidence type="ECO:0000256" key="3">
    <source>
        <dbReference type="ARBA" id="ARBA00020978"/>
    </source>
</evidence>
<name>A0ABR3A5J8_9AGAR</name>
<dbReference type="Proteomes" id="UP001437256">
    <property type="component" value="Unassembled WGS sequence"/>
</dbReference>
<evidence type="ECO:0000256" key="4">
    <source>
        <dbReference type="ARBA" id="ARBA00022448"/>
    </source>
</evidence>